<dbReference type="RefSeq" id="WP_108173905.1">
    <property type="nucleotide sequence ID" value="NZ_PZZL01000001.1"/>
</dbReference>
<evidence type="ECO:0000313" key="3">
    <source>
        <dbReference type="EMBL" id="PTM61428.1"/>
    </source>
</evidence>
<feature type="domain" description="DJ-1/PfpI" evidence="2">
    <location>
        <begin position="8"/>
        <end position="179"/>
    </location>
</feature>
<dbReference type="InterPro" id="IPR006286">
    <property type="entry name" value="C56_PfpI-like"/>
</dbReference>
<dbReference type="InterPro" id="IPR029062">
    <property type="entry name" value="Class_I_gatase-like"/>
</dbReference>
<organism evidence="3 4">
    <name type="scientific">Phreatobacter oligotrophus</name>
    <dbReference type="NCBI Taxonomy" id="1122261"/>
    <lineage>
        <taxon>Bacteria</taxon>
        <taxon>Pseudomonadati</taxon>
        <taxon>Pseudomonadota</taxon>
        <taxon>Alphaproteobacteria</taxon>
        <taxon>Hyphomicrobiales</taxon>
        <taxon>Phreatobacteraceae</taxon>
        <taxon>Phreatobacter</taxon>
    </lineage>
</organism>
<dbReference type="GO" id="GO:0006508">
    <property type="term" value="P:proteolysis"/>
    <property type="evidence" value="ECO:0007669"/>
    <property type="project" value="UniProtKB-KW"/>
</dbReference>
<comment type="similarity">
    <text evidence="1">Belongs to the peptidase C56 family.</text>
</comment>
<proteinExistence type="inferred from homology"/>
<evidence type="ECO:0000259" key="2">
    <source>
        <dbReference type="Pfam" id="PF01965"/>
    </source>
</evidence>
<dbReference type="PANTHER" id="PTHR42733:SF12">
    <property type="entry name" value="PROTEINASE"/>
    <property type="match status" value="1"/>
</dbReference>
<dbReference type="EMBL" id="PZZL01000001">
    <property type="protein sequence ID" value="PTM61428.1"/>
    <property type="molecule type" value="Genomic_DNA"/>
</dbReference>
<comment type="caution">
    <text evidence="3">The sequence shown here is derived from an EMBL/GenBank/DDBJ whole genome shotgun (WGS) entry which is preliminary data.</text>
</comment>
<dbReference type="Gene3D" id="3.40.50.880">
    <property type="match status" value="1"/>
</dbReference>
<sequence length="189" mass="20480">MPQIAQSKILILATDGFEQSELEVPLNSLRDKGATVHVASPAKTLSPGEIRGWDKADWGRTVPVDQTLEQVDANAYDALVLPGGVINPDKLRVEKKAVDTIRRFVADGKVVAAICHGPWLLAEAGVTAGLRMTSYQSIRTDMENAGGDWVDEEVVTDQGIITSRAPKDLPAFVAKIVEEIEEGRHERAA</sequence>
<dbReference type="GO" id="GO:0008233">
    <property type="term" value="F:peptidase activity"/>
    <property type="evidence" value="ECO:0007669"/>
    <property type="project" value="UniProtKB-KW"/>
</dbReference>
<dbReference type="Pfam" id="PF01965">
    <property type="entry name" value="DJ-1_PfpI"/>
    <property type="match status" value="1"/>
</dbReference>
<dbReference type="NCBIfam" id="TIGR01382">
    <property type="entry name" value="PfpI"/>
    <property type="match status" value="1"/>
</dbReference>
<dbReference type="SUPFAM" id="SSF52317">
    <property type="entry name" value="Class I glutamine amidotransferase-like"/>
    <property type="match status" value="1"/>
</dbReference>
<accession>A0A2T4ZHH5</accession>
<dbReference type="AlphaFoldDB" id="A0A2T4ZHH5"/>
<dbReference type="InterPro" id="IPR002818">
    <property type="entry name" value="DJ-1/PfpI"/>
</dbReference>
<evidence type="ECO:0000256" key="1">
    <source>
        <dbReference type="ARBA" id="ARBA00008542"/>
    </source>
</evidence>
<protein>
    <submittedName>
        <fullName evidence="3">Protease I</fullName>
    </submittedName>
</protein>
<dbReference type="Proteomes" id="UP000241808">
    <property type="component" value="Unassembled WGS sequence"/>
</dbReference>
<reference evidence="3 4" key="1">
    <citation type="submission" date="2018-04" db="EMBL/GenBank/DDBJ databases">
        <title>Genomic Encyclopedia of Archaeal and Bacterial Type Strains, Phase II (KMG-II): from individual species to whole genera.</title>
        <authorList>
            <person name="Goeker M."/>
        </authorList>
    </citation>
    <scope>NUCLEOTIDE SEQUENCE [LARGE SCALE GENOMIC DNA]</scope>
    <source>
        <strain evidence="3 4">DSM 25521</strain>
    </source>
</reference>
<dbReference type="OrthoDB" id="9792284at2"/>
<evidence type="ECO:0000313" key="4">
    <source>
        <dbReference type="Proteomes" id="UP000241808"/>
    </source>
</evidence>
<dbReference type="CDD" id="cd03134">
    <property type="entry name" value="GATase1_PfpI_like"/>
    <property type="match status" value="1"/>
</dbReference>
<keyword evidence="3" id="KW-0645">Protease</keyword>
<dbReference type="PROSITE" id="PS51276">
    <property type="entry name" value="PEPTIDASE_C56_PFPI"/>
    <property type="match status" value="1"/>
</dbReference>
<keyword evidence="3" id="KW-0378">Hydrolase</keyword>
<name>A0A2T4ZHH5_9HYPH</name>
<keyword evidence="4" id="KW-1185">Reference proteome</keyword>
<gene>
    <name evidence="3" type="ORF">C8P69_10196</name>
</gene>
<dbReference type="PANTHER" id="PTHR42733">
    <property type="entry name" value="DJ-1 PROTEIN"/>
    <property type="match status" value="1"/>
</dbReference>